<keyword evidence="1" id="KW-0812">Transmembrane</keyword>
<protein>
    <submittedName>
        <fullName evidence="2">Uncharacterized protein</fullName>
    </submittedName>
</protein>
<proteinExistence type="predicted"/>
<dbReference type="Proteomes" id="UP000177135">
    <property type="component" value="Unassembled WGS sequence"/>
</dbReference>
<feature type="transmembrane region" description="Helical" evidence="1">
    <location>
        <begin position="61"/>
        <end position="86"/>
    </location>
</feature>
<name>A0A1F5N1K4_9BACT</name>
<dbReference type="EMBL" id="MFEC01000010">
    <property type="protein sequence ID" value="OGE71507.1"/>
    <property type="molecule type" value="Genomic_DNA"/>
</dbReference>
<accession>A0A1F5N1K4</accession>
<evidence type="ECO:0000313" key="2">
    <source>
        <dbReference type="EMBL" id="OGE71507.1"/>
    </source>
</evidence>
<comment type="caution">
    <text evidence="2">The sequence shown here is derived from an EMBL/GenBank/DDBJ whole genome shotgun (WGS) entry which is preliminary data.</text>
</comment>
<evidence type="ECO:0000313" key="3">
    <source>
        <dbReference type="Proteomes" id="UP000177135"/>
    </source>
</evidence>
<feature type="transmembrane region" description="Helical" evidence="1">
    <location>
        <begin position="18"/>
        <end position="40"/>
    </location>
</feature>
<evidence type="ECO:0000256" key="1">
    <source>
        <dbReference type="SAM" id="Phobius"/>
    </source>
</evidence>
<gene>
    <name evidence="2" type="ORF">A2617_02685</name>
</gene>
<sequence>MQGSPVIFYFSSIPTSDLINLLIQIAVLLLLLALMLFTLVSNFRKLRRGENIVNLKKPLQTILYFLSSLVALIILGISVMILLSLFNGGTTDISTPHFFPLDNPKGEYKITLGCLGGQGTTFNIEESKIRYGPNGTYDKYCVEYTGADICCMGKTNFLRITIGKSKVDLEPFFGKRVKNIKGGWGSANGMAGLNIDSLELAE</sequence>
<keyword evidence="1" id="KW-1133">Transmembrane helix</keyword>
<dbReference type="AlphaFoldDB" id="A0A1F5N1K4"/>
<keyword evidence="1" id="KW-0472">Membrane</keyword>
<reference evidence="2 3" key="1">
    <citation type="journal article" date="2016" name="Nat. Commun.">
        <title>Thousands of microbial genomes shed light on interconnected biogeochemical processes in an aquifer system.</title>
        <authorList>
            <person name="Anantharaman K."/>
            <person name="Brown C.T."/>
            <person name="Hug L.A."/>
            <person name="Sharon I."/>
            <person name="Castelle C.J."/>
            <person name="Probst A.J."/>
            <person name="Thomas B.C."/>
            <person name="Singh A."/>
            <person name="Wilkins M.J."/>
            <person name="Karaoz U."/>
            <person name="Brodie E.L."/>
            <person name="Williams K.H."/>
            <person name="Hubbard S.S."/>
            <person name="Banfield J.F."/>
        </authorList>
    </citation>
    <scope>NUCLEOTIDE SEQUENCE [LARGE SCALE GENOMIC DNA]</scope>
</reference>
<organism evidence="2 3">
    <name type="scientific">Candidatus Daviesbacteria bacterium RIFOXYD1_FULL_41_10</name>
    <dbReference type="NCBI Taxonomy" id="1797801"/>
    <lineage>
        <taxon>Bacteria</taxon>
        <taxon>Candidatus Daviesiibacteriota</taxon>
    </lineage>
</organism>